<keyword evidence="3" id="KW-1003">Cell membrane</keyword>
<evidence type="ECO:0000259" key="8">
    <source>
        <dbReference type="PROSITE" id="PS50928"/>
    </source>
</evidence>
<keyword evidence="9" id="KW-0762">Sugar transport</keyword>
<gene>
    <name evidence="9" type="ORF">SAMN02982931_01899</name>
</gene>
<evidence type="ECO:0000256" key="2">
    <source>
        <dbReference type="ARBA" id="ARBA00022448"/>
    </source>
</evidence>
<dbReference type="PROSITE" id="PS50928">
    <property type="entry name" value="ABC_TM1"/>
    <property type="match status" value="1"/>
</dbReference>
<dbReference type="PANTHER" id="PTHR32243:SF18">
    <property type="entry name" value="INNER MEMBRANE ABC TRANSPORTER PERMEASE PROTEIN YCJP"/>
    <property type="match status" value="1"/>
</dbReference>
<proteinExistence type="inferred from homology"/>
<dbReference type="AlphaFoldDB" id="A0A1G6BV80"/>
<dbReference type="SUPFAM" id="SSF161098">
    <property type="entry name" value="MetI-like"/>
    <property type="match status" value="1"/>
</dbReference>
<dbReference type="RefSeq" id="WP_090876162.1">
    <property type="nucleotide sequence ID" value="NZ_FMXQ01000003.1"/>
</dbReference>
<protein>
    <submittedName>
        <fullName evidence="9">Multiple sugar transport system permease protein</fullName>
    </submittedName>
</protein>
<dbReference type="CDD" id="cd06261">
    <property type="entry name" value="TM_PBP2"/>
    <property type="match status" value="1"/>
</dbReference>
<evidence type="ECO:0000256" key="5">
    <source>
        <dbReference type="ARBA" id="ARBA00022989"/>
    </source>
</evidence>
<reference evidence="9 10" key="1">
    <citation type="submission" date="2016-10" db="EMBL/GenBank/DDBJ databases">
        <authorList>
            <person name="de Groot N.N."/>
        </authorList>
    </citation>
    <scope>NUCLEOTIDE SEQUENCE [LARGE SCALE GENOMIC DNA]</scope>
    <source>
        <strain evidence="9 10">ATCC 35022</strain>
    </source>
</reference>
<dbReference type="Gene3D" id="1.10.3720.10">
    <property type="entry name" value="MetI-like"/>
    <property type="match status" value="1"/>
</dbReference>
<dbReference type="InterPro" id="IPR050901">
    <property type="entry name" value="BP-dep_ABC_trans_perm"/>
</dbReference>
<feature type="domain" description="ABC transmembrane type-1" evidence="8">
    <location>
        <begin position="67"/>
        <end position="259"/>
    </location>
</feature>
<dbReference type="InterPro" id="IPR035906">
    <property type="entry name" value="MetI-like_sf"/>
</dbReference>
<evidence type="ECO:0000256" key="4">
    <source>
        <dbReference type="ARBA" id="ARBA00022692"/>
    </source>
</evidence>
<feature type="transmembrane region" description="Helical" evidence="7">
    <location>
        <begin position="97"/>
        <end position="116"/>
    </location>
</feature>
<dbReference type="PANTHER" id="PTHR32243">
    <property type="entry name" value="MALTOSE TRANSPORT SYSTEM PERMEASE-RELATED"/>
    <property type="match status" value="1"/>
</dbReference>
<dbReference type="EMBL" id="FMXQ01000003">
    <property type="protein sequence ID" value="SDB24551.1"/>
    <property type="molecule type" value="Genomic_DNA"/>
</dbReference>
<feature type="transmembrane region" description="Helical" evidence="7">
    <location>
        <begin position="238"/>
        <end position="258"/>
    </location>
</feature>
<keyword evidence="5 7" id="KW-1133">Transmembrane helix</keyword>
<evidence type="ECO:0000256" key="7">
    <source>
        <dbReference type="RuleBase" id="RU363032"/>
    </source>
</evidence>
<evidence type="ECO:0000256" key="6">
    <source>
        <dbReference type="ARBA" id="ARBA00023136"/>
    </source>
</evidence>
<dbReference type="Pfam" id="PF00528">
    <property type="entry name" value="BPD_transp_1"/>
    <property type="match status" value="1"/>
</dbReference>
<dbReference type="InterPro" id="IPR000515">
    <property type="entry name" value="MetI-like"/>
</dbReference>
<accession>A0A1G6BV80</accession>
<dbReference type="STRING" id="665467.SAMN02982931_01899"/>
<keyword evidence="10" id="KW-1185">Reference proteome</keyword>
<keyword evidence="2 7" id="KW-0813">Transport</keyword>
<sequence>MIGRLLKALLILIALAVALGPFVVLVLNSIRPSDEFLSASAGFLPSEATFEYYAAIFDPDESTLRYLVNSLIITTATTVIAVAFGALAAYSLARLRLPFKLSLVIGLAFLVVRFYPKITVALPYYLMMREVGLLDTHLAVILAHVSITVPFVVWLLLGFFEELPREIELSAMLDGCGPVRRFIKIVLPLSAPALGAAAVLTAFLSWNEFLMASTVAPNFAKTLPVRVSGFITDKGIQWGNMSAMGTVIVAPVVIFALFTQRYLARGLTVGAVKG</sequence>
<comment type="subcellular location">
    <subcellularLocation>
        <location evidence="1 7">Cell membrane</location>
        <topology evidence="1 7">Multi-pass membrane protein</topology>
    </subcellularLocation>
</comment>
<evidence type="ECO:0000256" key="1">
    <source>
        <dbReference type="ARBA" id="ARBA00004651"/>
    </source>
</evidence>
<feature type="transmembrane region" description="Helical" evidence="7">
    <location>
        <begin position="66"/>
        <end position="90"/>
    </location>
</feature>
<evidence type="ECO:0000256" key="3">
    <source>
        <dbReference type="ARBA" id="ARBA00022475"/>
    </source>
</evidence>
<feature type="transmembrane region" description="Helical" evidence="7">
    <location>
        <begin position="181"/>
        <end position="204"/>
    </location>
</feature>
<dbReference type="OrthoDB" id="9815445at2"/>
<dbReference type="GO" id="GO:0055085">
    <property type="term" value="P:transmembrane transport"/>
    <property type="evidence" value="ECO:0007669"/>
    <property type="project" value="InterPro"/>
</dbReference>
<feature type="transmembrane region" description="Helical" evidence="7">
    <location>
        <begin position="136"/>
        <end position="160"/>
    </location>
</feature>
<dbReference type="GO" id="GO:0005886">
    <property type="term" value="C:plasma membrane"/>
    <property type="evidence" value="ECO:0007669"/>
    <property type="project" value="UniProtKB-SubCell"/>
</dbReference>
<name>A0A1G6BV80_9HYPH</name>
<keyword evidence="6 7" id="KW-0472">Membrane</keyword>
<evidence type="ECO:0000313" key="10">
    <source>
        <dbReference type="Proteomes" id="UP000199071"/>
    </source>
</evidence>
<comment type="similarity">
    <text evidence="7">Belongs to the binding-protein-dependent transport system permease family.</text>
</comment>
<evidence type="ECO:0000313" key="9">
    <source>
        <dbReference type="EMBL" id="SDB24551.1"/>
    </source>
</evidence>
<dbReference type="Proteomes" id="UP000199071">
    <property type="component" value="Unassembled WGS sequence"/>
</dbReference>
<keyword evidence="4 7" id="KW-0812">Transmembrane</keyword>
<organism evidence="9 10">
    <name type="scientific">Bauldia litoralis</name>
    <dbReference type="NCBI Taxonomy" id="665467"/>
    <lineage>
        <taxon>Bacteria</taxon>
        <taxon>Pseudomonadati</taxon>
        <taxon>Pseudomonadota</taxon>
        <taxon>Alphaproteobacteria</taxon>
        <taxon>Hyphomicrobiales</taxon>
        <taxon>Kaistiaceae</taxon>
        <taxon>Bauldia</taxon>
    </lineage>
</organism>